<dbReference type="SMART" id="SM00858">
    <property type="entry name" value="SAF"/>
    <property type="match status" value="1"/>
</dbReference>
<evidence type="ECO:0000313" key="5">
    <source>
        <dbReference type="Proteomes" id="UP000192940"/>
    </source>
</evidence>
<keyword evidence="2" id="KW-0812">Transmembrane</keyword>
<evidence type="ECO:0000313" key="4">
    <source>
        <dbReference type="EMBL" id="SMF86357.1"/>
    </source>
</evidence>
<gene>
    <name evidence="4" type="ORF">SAMN05661091_3373</name>
</gene>
<dbReference type="InterPro" id="IPR013974">
    <property type="entry name" value="SAF"/>
</dbReference>
<sequence length="362" mass="41003">MPIITRRSKKMLYAGLAGAGFMSVVLAGGFYFIQSDNVNRHADETRKYQLRIEALEEAQIGDLKSMRTAWVPRKDIPAGHFIDNKDLQEIRLPLEASPDNLPTRKEDVAGKGVKIELRQGTPITLGMLFEEEITPRDLRNREMKSIWLPSNLRQEDVVDIRIQFPTGQDYIILAKKRIDKLSNPAFWTTLSEQEILLFSSAMVDAYIHKASIYALTYVEPEMQEKAVPNYPPNQEVIQLIKSDPNIVRRAEQQLETSVRTALDRDLSKVSPNEPIPFVRQDEISYNQGTQDFDTWTSGNYTASNTDDSLTTSPSSVTEETGADERKDRSDEMKDILGVQGQAEENVSSIQQKDDMEAIFTSP</sequence>
<feature type="domain" description="SAF" evidence="3">
    <location>
        <begin position="67"/>
        <end position="129"/>
    </location>
</feature>
<keyword evidence="2" id="KW-1133">Transmembrane helix</keyword>
<feature type="transmembrane region" description="Helical" evidence="2">
    <location>
        <begin position="12"/>
        <end position="33"/>
    </location>
</feature>
<accession>A0A1X7HGU7</accession>
<dbReference type="AlphaFoldDB" id="A0A1X7HGU7"/>
<feature type="compositionally biased region" description="Basic and acidic residues" evidence="1">
    <location>
        <begin position="322"/>
        <end position="334"/>
    </location>
</feature>
<protein>
    <submittedName>
        <fullName evidence="4">Flagellar basal body P-ring biosynthesis protein</fullName>
    </submittedName>
</protein>
<organism evidence="4 5">
    <name type="scientific">Paenibacillus uliginis N3/975</name>
    <dbReference type="NCBI Taxonomy" id="1313296"/>
    <lineage>
        <taxon>Bacteria</taxon>
        <taxon>Bacillati</taxon>
        <taxon>Bacillota</taxon>
        <taxon>Bacilli</taxon>
        <taxon>Bacillales</taxon>
        <taxon>Paenibacillaceae</taxon>
        <taxon>Paenibacillus</taxon>
    </lineage>
</organism>
<keyword evidence="2" id="KW-0472">Membrane</keyword>
<evidence type="ECO:0000259" key="3">
    <source>
        <dbReference type="SMART" id="SM00858"/>
    </source>
</evidence>
<dbReference type="STRING" id="1313296.SAMN05661091_3373"/>
<dbReference type="EMBL" id="LT840184">
    <property type="protein sequence ID" value="SMF86357.1"/>
    <property type="molecule type" value="Genomic_DNA"/>
</dbReference>
<dbReference type="RefSeq" id="WP_208914234.1">
    <property type="nucleotide sequence ID" value="NZ_LT840184.1"/>
</dbReference>
<proteinExistence type="predicted"/>
<keyword evidence="4" id="KW-0282">Flagellum</keyword>
<keyword evidence="5" id="KW-1185">Reference proteome</keyword>
<keyword evidence="4" id="KW-0966">Cell projection</keyword>
<feature type="region of interest" description="Disordered" evidence="1">
    <location>
        <begin position="294"/>
        <end position="362"/>
    </location>
</feature>
<dbReference type="CDD" id="cd11614">
    <property type="entry name" value="SAF_CpaB_FlgA_like"/>
    <property type="match status" value="1"/>
</dbReference>
<dbReference type="Proteomes" id="UP000192940">
    <property type="component" value="Chromosome I"/>
</dbReference>
<keyword evidence="4" id="KW-0969">Cilium</keyword>
<evidence type="ECO:0000256" key="1">
    <source>
        <dbReference type="SAM" id="MobiDB-lite"/>
    </source>
</evidence>
<reference evidence="4 5" key="1">
    <citation type="submission" date="2017-04" db="EMBL/GenBank/DDBJ databases">
        <authorList>
            <person name="Afonso C.L."/>
            <person name="Miller P.J."/>
            <person name="Scott M.A."/>
            <person name="Spackman E."/>
            <person name="Goraichik I."/>
            <person name="Dimitrov K.M."/>
            <person name="Suarez D.L."/>
            <person name="Swayne D.E."/>
        </authorList>
    </citation>
    <scope>NUCLEOTIDE SEQUENCE [LARGE SCALE GENOMIC DNA]</scope>
    <source>
        <strain evidence="4 5">N3/975</strain>
    </source>
</reference>
<dbReference type="Gene3D" id="3.90.1210.10">
    <property type="entry name" value="Antifreeze-like/N-acetylneuraminic acid synthase C-terminal domain"/>
    <property type="match status" value="1"/>
</dbReference>
<name>A0A1X7HGU7_9BACL</name>
<feature type="compositionally biased region" description="Polar residues" evidence="1">
    <location>
        <begin position="294"/>
        <end position="318"/>
    </location>
</feature>
<evidence type="ECO:0000256" key="2">
    <source>
        <dbReference type="SAM" id="Phobius"/>
    </source>
</evidence>
<dbReference type="Pfam" id="PF08666">
    <property type="entry name" value="SAF"/>
    <property type="match status" value="1"/>
</dbReference>